<evidence type="ECO:0000313" key="4">
    <source>
        <dbReference type="EMBL" id="SIN96646.1"/>
    </source>
</evidence>
<dbReference type="Pfam" id="PF11918">
    <property type="entry name" value="Peptidase_S41_N"/>
    <property type="match status" value="1"/>
</dbReference>
<feature type="domain" description="Tail specific protease" evidence="3">
    <location>
        <begin position="92"/>
        <end position="285"/>
    </location>
</feature>
<feature type="compositionally biased region" description="Low complexity" evidence="1">
    <location>
        <begin position="330"/>
        <end position="348"/>
    </location>
</feature>
<dbReference type="STRING" id="536979.SAMN04488055_2311"/>
<dbReference type="InterPro" id="IPR005151">
    <property type="entry name" value="Tail-specific_protease"/>
</dbReference>
<dbReference type="Proteomes" id="UP000185003">
    <property type="component" value="Unassembled WGS sequence"/>
</dbReference>
<feature type="chain" id="PRO_5012252572" evidence="2">
    <location>
        <begin position="18"/>
        <end position="348"/>
    </location>
</feature>
<proteinExistence type="predicted"/>
<accession>A0A1N6FN26</accession>
<evidence type="ECO:0000256" key="1">
    <source>
        <dbReference type="SAM" id="MobiDB-lite"/>
    </source>
</evidence>
<gene>
    <name evidence="4" type="ORF">SAMN04488055_2311</name>
</gene>
<dbReference type="GO" id="GO:0006508">
    <property type="term" value="P:proteolysis"/>
    <property type="evidence" value="ECO:0007669"/>
    <property type="project" value="InterPro"/>
</dbReference>
<dbReference type="PANTHER" id="PTHR11261">
    <property type="entry name" value="INTERPHOTORECEPTOR RETINOID-BINDING PROTEIN"/>
    <property type="match status" value="1"/>
</dbReference>
<dbReference type="SMART" id="SM00245">
    <property type="entry name" value="TSPc"/>
    <property type="match status" value="1"/>
</dbReference>
<dbReference type="EMBL" id="FSRA01000001">
    <property type="protein sequence ID" value="SIN96646.1"/>
    <property type="molecule type" value="Genomic_DNA"/>
</dbReference>
<dbReference type="RefSeq" id="WP_074239369.1">
    <property type="nucleotide sequence ID" value="NZ_FSRA01000001.1"/>
</dbReference>
<name>A0A1N6FN26_9BACT</name>
<dbReference type="OrthoDB" id="6397760at2"/>
<evidence type="ECO:0000256" key="2">
    <source>
        <dbReference type="SAM" id="SignalP"/>
    </source>
</evidence>
<organism evidence="4 5">
    <name type="scientific">Chitinophaga niabensis</name>
    <dbReference type="NCBI Taxonomy" id="536979"/>
    <lineage>
        <taxon>Bacteria</taxon>
        <taxon>Pseudomonadati</taxon>
        <taxon>Bacteroidota</taxon>
        <taxon>Chitinophagia</taxon>
        <taxon>Chitinophagales</taxon>
        <taxon>Chitinophagaceae</taxon>
        <taxon>Chitinophaga</taxon>
    </lineage>
</organism>
<dbReference type="PANTHER" id="PTHR11261:SF3">
    <property type="entry name" value="RETINOL-BINDING PROTEIN 3"/>
    <property type="match status" value="1"/>
</dbReference>
<dbReference type="Gene3D" id="3.30.750.44">
    <property type="match status" value="1"/>
</dbReference>
<keyword evidence="5" id="KW-1185">Reference proteome</keyword>
<feature type="signal peptide" evidence="2">
    <location>
        <begin position="1"/>
        <end position="17"/>
    </location>
</feature>
<reference evidence="4 5" key="1">
    <citation type="submission" date="2016-11" db="EMBL/GenBank/DDBJ databases">
        <authorList>
            <person name="Jaros S."/>
            <person name="Januszkiewicz K."/>
            <person name="Wedrychowicz H."/>
        </authorList>
    </citation>
    <scope>NUCLEOTIDE SEQUENCE [LARGE SCALE GENOMIC DNA]</scope>
    <source>
        <strain evidence="4 5">DSM 24787</strain>
    </source>
</reference>
<feature type="compositionally biased region" description="Polar residues" evidence="1">
    <location>
        <begin position="313"/>
        <end position="325"/>
    </location>
</feature>
<keyword evidence="2" id="KW-0732">Signal</keyword>
<feature type="region of interest" description="Disordered" evidence="1">
    <location>
        <begin position="303"/>
        <end position="348"/>
    </location>
</feature>
<dbReference type="AlphaFoldDB" id="A0A1N6FN26"/>
<protein>
    <submittedName>
        <fullName evidence="4">N-terminal domain of Peptidase_S41</fullName>
    </submittedName>
</protein>
<evidence type="ECO:0000313" key="5">
    <source>
        <dbReference type="Proteomes" id="UP000185003"/>
    </source>
</evidence>
<dbReference type="InterPro" id="IPR029045">
    <property type="entry name" value="ClpP/crotonase-like_dom_sf"/>
</dbReference>
<dbReference type="Gene3D" id="3.90.226.10">
    <property type="entry name" value="2-enoyl-CoA Hydratase, Chain A, domain 1"/>
    <property type="match status" value="1"/>
</dbReference>
<sequence length="348" mass="38095">MKGIILIIILSTGFAQAQQTVIEKTAQLIKAHYVSEEKGAKIAEHLLQQYKAGTFNTKPLDSVVTAVLQRFSHDGHLYLRYDPQPLKEEESDENLFYYGPKAIENNYGFREVKVLDGNIGYIKLSEINISDKSLPLLYAAMRFVTNTKALIIDLQYNGGGGSNIGAVLESYFLPKNTQLLEFKSRTGGVEVERTVTWLTEERYNKPLYILVNGRTASAAEAFAYVLQARKRAKIVGQTSAGGANMNQFYRVNNEYYVSVSIAAPALPGTDSSWEQKGVQPDQVTQPGEEIKVVRELISADRTVTATGRELTSPGKTATGTSTSPGKSIPTATGTITSSGNTTTQPHSQ</sequence>
<evidence type="ECO:0000259" key="3">
    <source>
        <dbReference type="SMART" id="SM00245"/>
    </source>
</evidence>
<dbReference type="CDD" id="cd07563">
    <property type="entry name" value="Peptidase_S41_IRBP"/>
    <property type="match status" value="1"/>
</dbReference>
<dbReference type="Pfam" id="PF03572">
    <property type="entry name" value="Peptidase_S41"/>
    <property type="match status" value="1"/>
</dbReference>
<dbReference type="SUPFAM" id="SSF52096">
    <property type="entry name" value="ClpP/crotonase"/>
    <property type="match status" value="1"/>
</dbReference>
<dbReference type="GO" id="GO:0008236">
    <property type="term" value="F:serine-type peptidase activity"/>
    <property type="evidence" value="ECO:0007669"/>
    <property type="project" value="InterPro"/>
</dbReference>